<dbReference type="Pfam" id="PF05368">
    <property type="entry name" value="NmrA"/>
    <property type="match status" value="1"/>
</dbReference>
<organism evidence="4 5">
    <name type="scientific">Penicillium daleae</name>
    <dbReference type="NCBI Taxonomy" id="63821"/>
    <lineage>
        <taxon>Eukaryota</taxon>
        <taxon>Fungi</taxon>
        <taxon>Dikarya</taxon>
        <taxon>Ascomycota</taxon>
        <taxon>Pezizomycotina</taxon>
        <taxon>Eurotiomycetes</taxon>
        <taxon>Eurotiomycetidae</taxon>
        <taxon>Eurotiales</taxon>
        <taxon>Aspergillaceae</taxon>
        <taxon>Penicillium</taxon>
    </lineage>
</organism>
<dbReference type="SUPFAM" id="SSF51735">
    <property type="entry name" value="NAD(P)-binding Rossmann-fold domains"/>
    <property type="match status" value="1"/>
</dbReference>
<dbReference type="InterPro" id="IPR051164">
    <property type="entry name" value="NmrA-like_oxidored"/>
</dbReference>
<dbReference type="Gene3D" id="3.90.25.10">
    <property type="entry name" value="UDP-galactose 4-epimerase, domain 1"/>
    <property type="match status" value="1"/>
</dbReference>
<evidence type="ECO:0000256" key="1">
    <source>
        <dbReference type="ARBA" id="ARBA00006328"/>
    </source>
</evidence>
<dbReference type="EMBL" id="JAPVEA010000002">
    <property type="protein sequence ID" value="KAJ5461474.1"/>
    <property type="molecule type" value="Genomic_DNA"/>
</dbReference>
<dbReference type="Proteomes" id="UP001213681">
    <property type="component" value="Unassembled WGS sequence"/>
</dbReference>
<evidence type="ECO:0000313" key="5">
    <source>
        <dbReference type="Proteomes" id="UP001213681"/>
    </source>
</evidence>
<evidence type="ECO:0000313" key="4">
    <source>
        <dbReference type="EMBL" id="KAJ5461474.1"/>
    </source>
</evidence>
<gene>
    <name evidence="4" type="ORF">N7458_003026</name>
</gene>
<feature type="domain" description="NmrA-like" evidence="3">
    <location>
        <begin position="1"/>
        <end position="253"/>
    </location>
</feature>
<proteinExistence type="inferred from homology"/>
<dbReference type="GO" id="GO:0005634">
    <property type="term" value="C:nucleus"/>
    <property type="evidence" value="ECO:0007669"/>
    <property type="project" value="TreeGrafter"/>
</dbReference>
<dbReference type="CDD" id="cd05251">
    <property type="entry name" value="NmrA_like_SDR_a"/>
    <property type="match status" value="1"/>
</dbReference>
<comment type="caution">
    <text evidence="4">The sequence shown here is derived from an EMBL/GenBank/DDBJ whole genome shotgun (WGS) entry which is preliminary data.</text>
</comment>
<dbReference type="PANTHER" id="PTHR42748">
    <property type="entry name" value="NITROGEN METABOLITE REPRESSION PROTEIN NMRA FAMILY MEMBER"/>
    <property type="match status" value="1"/>
</dbReference>
<name>A0AAD6CE48_9EURO</name>
<dbReference type="Gene3D" id="3.40.50.720">
    <property type="entry name" value="NAD(P)-binding Rossmann-like Domain"/>
    <property type="match status" value="1"/>
</dbReference>
<dbReference type="RefSeq" id="XP_056770516.1">
    <property type="nucleotide sequence ID" value="XM_056906409.1"/>
</dbReference>
<dbReference type="InterPro" id="IPR008030">
    <property type="entry name" value="NmrA-like"/>
</dbReference>
<protein>
    <recommendedName>
        <fullName evidence="3">NmrA-like domain-containing protein</fullName>
    </recommendedName>
</protein>
<accession>A0AAD6CE48</accession>
<reference evidence="4" key="1">
    <citation type="submission" date="2022-12" db="EMBL/GenBank/DDBJ databases">
        <authorList>
            <person name="Petersen C."/>
        </authorList>
    </citation>
    <scope>NUCLEOTIDE SEQUENCE</scope>
    <source>
        <strain evidence="4">IBT 16125</strain>
    </source>
</reference>
<sequence>MKKTVLFIGGTGAQGVPVVKALATDSRYNIRVLTRSASSKEAKDLASLSGVSIFEGNSYDEITLRQAFKDINCVFANTNGFAIGEKAEIYWGIRLYELAREFKVEHFVYAGLEYGSKLGNFQRKYRCGHLDGKGKVVDFISAQPTSPMAWSILTSCMYMEALSEFLRPFPDPKDPGTMVFTVPLGEGKCPLIYLEDYGAYARWIFDRPDQSNGLELHVATEDISWKDLASAFSEVTGQKAVYKDVTLDEYFKLGILDPDMIVGHSTDPNDSTLLTYRENFSGFWNTWKDNLTRRDYQLLDTILPTRVKSVKEWMEKTDYNGKPTPVLKDYRDRAAKK</sequence>
<dbReference type="GeneID" id="81596652"/>
<evidence type="ECO:0000256" key="2">
    <source>
        <dbReference type="ARBA" id="ARBA00022857"/>
    </source>
</evidence>
<reference evidence="4" key="2">
    <citation type="journal article" date="2023" name="IMA Fungus">
        <title>Comparative genomic study of the Penicillium genus elucidates a diverse pangenome and 15 lateral gene transfer events.</title>
        <authorList>
            <person name="Petersen C."/>
            <person name="Sorensen T."/>
            <person name="Nielsen M.R."/>
            <person name="Sondergaard T.E."/>
            <person name="Sorensen J.L."/>
            <person name="Fitzpatrick D.A."/>
            <person name="Frisvad J.C."/>
            <person name="Nielsen K.L."/>
        </authorList>
    </citation>
    <scope>NUCLEOTIDE SEQUENCE</scope>
    <source>
        <strain evidence="4">IBT 16125</strain>
    </source>
</reference>
<keyword evidence="5" id="KW-1185">Reference proteome</keyword>
<keyword evidence="2" id="KW-0521">NADP</keyword>
<evidence type="ECO:0000259" key="3">
    <source>
        <dbReference type="Pfam" id="PF05368"/>
    </source>
</evidence>
<dbReference type="InterPro" id="IPR036291">
    <property type="entry name" value="NAD(P)-bd_dom_sf"/>
</dbReference>
<comment type="similarity">
    <text evidence="1">Belongs to the NmrA-type oxidoreductase family.</text>
</comment>
<dbReference type="AlphaFoldDB" id="A0AAD6CE48"/>
<dbReference type="PANTHER" id="PTHR42748:SF14">
    <property type="entry name" value="SNOAL-LIKE DOMAIN-CONTAINING PROTEIN"/>
    <property type="match status" value="1"/>
</dbReference>